<comment type="caution">
    <text evidence="3">The sequence shown here is derived from an EMBL/GenBank/DDBJ whole genome shotgun (WGS) entry which is preliminary data.</text>
</comment>
<evidence type="ECO:0000259" key="2">
    <source>
        <dbReference type="Pfam" id="PF00534"/>
    </source>
</evidence>
<dbReference type="EMBL" id="BONZ01000112">
    <property type="protein sequence ID" value="GIH21012.1"/>
    <property type="molecule type" value="Genomic_DNA"/>
</dbReference>
<gene>
    <name evidence="3" type="ORF">Raf01_91840</name>
</gene>
<dbReference type="InterPro" id="IPR001296">
    <property type="entry name" value="Glyco_trans_1"/>
</dbReference>
<sequence length="402" mass="44456">MTSRARSLAATGMEGDRVRVRVLATCGCFEPGFRGGGPVRSLAAIMASLPGHVDLLLVTRDRDLGSAQPYPGLSGRWVDRYRSRIFYLDTRRPGQWLRLWRALRRDEYDLLYVNSLWAPVFTVVPVLAARLRLIRAATVLIAPRGELSAGALSLKAGKKRLFLRWWRPFLRGMDTVWHASTRHEATDIRSAFPWASVEINQDQSQLPAEPMPATEPEAGPARLVFISRISPKKNLELALRALPLVGGRIDFDIYGPREDAAYWARCEALIALLPPTVRVRYRGELAPAAVPGTFHAYDAFVFPTLGENFGHAIAESLSASCPVICSDTTPWTDVLDKGGGQVVRDLTVDGLAAALRSVVSMSPDARLRARLAAGEAYRRWQAQSIKINIFEQVLCSSRAVGR</sequence>
<dbReference type="Gene3D" id="3.40.50.2000">
    <property type="entry name" value="Glycogen Phosphorylase B"/>
    <property type="match status" value="2"/>
</dbReference>
<keyword evidence="4" id="KW-1185">Reference proteome</keyword>
<dbReference type="PANTHER" id="PTHR12526">
    <property type="entry name" value="GLYCOSYLTRANSFERASE"/>
    <property type="match status" value="1"/>
</dbReference>
<evidence type="ECO:0000256" key="1">
    <source>
        <dbReference type="ARBA" id="ARBA00022679"/>
    </source>
</evidence>
<dbReference type="RefSeq" id="WP_203924415.1">
    <property type="nucleotide sequence ID" value="NZ_BONZ01000112.1"/>
</dbReference>
<proteinExistence type="predicted"/>
<reference evidence="3" key="1">
    <citation type="submission" date="2021-01" db="EMBL/GenBank/DDBJ databases">
        <title>Whole genome shotgun sequence of Rugosimonospora africana NBRC 104875.</title>
        <authorList>
            <person name="Komaki H."/>
            <person name="Tamura T."/>
        </authorList>
    </citation>
    <scope>NUCLEOTIDE SEQUENCE</scope>
    <source>
        <strain evidence="3">NBRC 104875</strain>
    </source>
</reference>
<feature type="domain" description="Glycosyl transferase family 1" evidence="2">
    <location>
        <begin position="218"/>
        <end position="367"/>
    </location>
</feature>
<dbReference type="Pfam" id="PF00534">
    <property type="entry name" value="Glycos_transf_1"/>
    <property type="match status" value="1"/>
</dbReference>
<dbReference type="AlphaFoldDB" id="A0A8J3VVT5"/>
<evidence type="ECO:0000313" key="4">
    <source>
        <dbReference type="Proteomes" id="UP000642748"/>
    </source>
</evidence>
<accession>A0A8J3VVT5</accession>
<protein>
    <recommendedName>
        <fullName evidence="2">Glycosyl transferase family 1 domain-containing protein</fullName>
    </recommendedName>
</protein>
<keyword evidence="1" id="KW-0808">Transferase</keyword>
<evidence type="ECO:0000313" key="3">
    <source>
        <dbReference type="EMBL" id="GIH21012.1"/>
    </source>
</evidence>
<dbReference type="SUPFAM" id="SSF53756">
    <property type="entry name" value="UDP-Glycosyltransferase/glycogen phosphorylase"/>
    <property type="match status" value="1"/>
</dbReference>
<dbReference type="GO" id="GO:0016757">
    <property type="term" value="F:glycosyltransferase activity"/>
    <property type="evidence" value="ECO:0007669"/>
    <property type="project" value="InterPro"/>
</dbReference>
<name>A0A8J3VVT5_9ACTN</name>
<dbReference type="Proteomes" id="UP000642748">
    <property type="component" value="Unassembled WGS sequence"/>
</dbReference>
<organism evidence="3 4">
    <name type="scientific">Rugosimonospora africana</name>
    <dbReference type="NCBI Taxonomy" id="556532"/>
    <lineage>
        <taxon>Bacteria</taxon>
        <taxon>Bacillati</taxon>
        <taxon>Actinomycetota</taxon>
        <taxon>Actinomycetes</taxon>
        <taxon>Micromonosporales</taxon>
        <taxon>Micromonosporaceae</taxon>
        <taxon>Rugosimonospora</taxon>
    </lineage>
</organism>
<dbReference type="CDD" id="cd03801">
    <property type="entry name" value="GT4_PimA-like"/>
    <property type="match status" value="1"/>
</dbReference>